<dbReference type="InterPro" id="IPR036259">
    <property type="entry name" value="MFS_trans_sf"/>
</dbReference>
<evidence type="ECO:0000313" key="6">
    <source>
        <dbReference type="Proteomes" id="UP000054538"/>
    </source>
</evidence>
<dbReference type="InterPro" id="IPR020846">
    <property type="entry name" value="MFS_dom"/>
</dbReference>
<keyword evidence="3" id="KW-1133">Transmembrane helix</keyword>
<dbReference type="PROSITE" id="PS50850">
    <property type="entry name" value="MFS"/>
    <property type="match status" value="1"/>
</dbReference>
<dbReference type="InParanoid" id="A0A0D0DV70"/>
<feature type="transmembrane region" description="Helical" evidence="3">
    <location>
        <begin position="412"/>
        <end position="433"/>
    </location>
</feature>
<dbReference type="InterPro" id="IPR011701">
    <property type="entry name" value="MFS"/>
</dbReference>
<proteinExistence type="inferred from homology"/>
<dbReference type="Pfam" id="PF07690">
    <property type="entry name" value="MFS_1"/>
    <property type="match status" value="1"/>
</dbReference>
<feature type="transmembrane region" description="Helical" evidence="3">
    <location>
        <begin position="56"/>
        <end position="77"/>
    </location>
</feature>
<feature type="transmembrane region" description="Helical" evidence="3">
    <location>
        <begin position="152"/>
        <end position="171"/>
    </location>
</feature>
<feature type="transmembrane region" description="Helical" evidence="3">
    <location>
        <begin position="183"/>
        <end position="203"/>
    </location>
</feature>
<keyword evidence="3" id="KW-0472">Membrane</keyword>
<evidence type="ECO:0000259" key="4">
    <source>
        <dbReference type="PROSITE" id="PS50850"/>
    </source>
</evidence>
<dbReference type="GO" id="GO:0022857">
    <property type="term" value="F:transmembrane transporter activity"/>
    <property type="evidence" value="ECO:0007669"/>
    <property type="project" value="InterPro"/>
</dbReference>
<dbReference type="PANTHER" id="PTHR11360">
    <property type="entry name" value="MONOCARBOXYLATE TRANSPORTER"/>
    <property type="match status" value="1"/>
</dbReference>
<feature type="transmembrane region" description="Helical" evidence="3">
    <location>
        <begin position="294"/>
        <end position="315"/>
    </location>
</feature>
<dbReference type="GO" id="GO:0016020">
    <property type="term" value="C:membrane"/>
    <property type="evidence" value="ECO:0007669"/>
    <property type="project" value="UniProtKB-SubCell"/>
</dbReference>
<comment type="subcellular location">
    <subcellularLocation>
        <location evidence="1">Membrane</location>
        <topology evidence="1">Multi-pass membrane protein</topology>
    </subcellularLocation>
</comment>
<feature type="transmembrane region" description="Helical" evidence="3">
    <location>
        <begin position="384"/>
        <end position="406"/>
    </location>
</feature>
<evidence type="ECO:0000256" key="1">
    <source>
        <dbReference type="ARBA" id="ARBA00004141"/>
    </source>
</evidence>
<feature type="transmembrane region" description="Helical" evidence="3">
    <location>
        <begin position="97"/>
        <end position="119"/>
    </location>
</feature>
<keyword evidence="6" id="KW-1185">Reference proteome</keyword>
<organism evidence="5 6">
    <name type="scientific">Paxillus rubicundulus Ve08.2h10</name>
    <dbReference type="NCBI Taxonomy" id="930991"/>
    <lineage>
        <taxon>Eukaryota</taxon>
        <taxon>Fungi</taxon>
        <taxon>Dikarya</taxon>
        <taxon>Basidiomycota</taxon>
        <taxon>Agaricomycotina</taxon>
        <taxon>Agaricomycetes</taxon>
        <taxon>Agaricomycetidae</taxon>
        <taxon>Boletales</taxon>
        <taxon>Paxilineae</taxon>
        <taxon>Paxillaceae</taxon>
        <taxon>Paxillus</taxon>
    </lineage>
</organism>
<evidence type="ECO:0000256" key="3">
    <source>
        <dbReference type="SAM" id="Phobius"/>
    </source>
</evidence>
<feature type="transmembrane region" description="Helical" evidence="3">
    <location>
        <begin position="215"/>
        <end position="235"/>
    </location>
</feature>
<evidence type="ECO:0000256" key="2">
    <source>
        <dbReference type="ARBA" id="ARBA00006727"/>
    </source>
</evidence>
<dbReference type="AlphaFoldDB" id="A0A0D0DV70"/>
<dbReference type="OrthoDB" id="6509908at2759"/>
<feature type="domain" description="Major facilitator superfamily (MFS) profile" evidence="4">
    <location>
        <begin position="258"/>
        <end position="446"/>
    </location>
</feature>
<dbReference type="SUPFAM" id="SSF103473">
    <property type="entry name" value="MFS general substrate transporter"/>
    <property type="match status" value="1"/>
</dbReference>
<accession>A0A0D0DV70</accession>
<protein>
    <recommendedName>
        <fullName evidence="4">Major facilitator superfamily (MFS) profile domain-containing protein</fullName>
    </recommendedName>
</protein>
<keyword evidence="3" id="KW-0812">Transmembrane</keyword>
<dbReference type="HOGENOM" id="CLU_001265_1_1_1"/>
<dbReference type="Proteomes" id="UP000054538">
    <property type="component" value="Unassembled WGS sequence"/>
</dbReference>
<reference evidence="6" key="2">
    <citation type="submission" date="2015-01" db="EMBL/GenBank/DDBJ databases">
        <title>Evolutionary Origins and Diversification of the Mycorrhizal Mutualists.</title>
        <authorList>
            <consortium name="DOE Joint Genome Institute"/>
            <consortium name="Mycorrhizal Genomics Consortium"/>
            <person name="Kohler A."/>
            <person name="Kuo A."/>
            <person name="Nagy L.G."/>
            <person name="Floudas D."/>
            <person name="Copeland A."/>
            <person name="Barry K.W."/>
            <person name="Cichocki N."/>
            <person name="Veneault-Fourrey C."/>
            <person name="LaButti K."/>
            <person name="Lindquist E.A."/>
            <person name="Lipzen A."/>
            <person name="Lundell T."/>
            <person name="Morin E."/>
            <person name="Murat C."/>
            <person name="Riley R."/>
            <person name="Ohm R."/>
            <person name="Sun H."/>
            <person name="Tunlid A."/>
            <person name="Henrissat B."/>
            <person name="Grigoriev I.V."/>
            <person name="Hibbett D.S."/>
            <person name="Martin F."/>
        </authorList>
    </citation>
    <scope>NUCLEOTIDE SEQUENCE [LARGE SCALE GENOMIC DNA]</scope>
    <source>
        <strain evidence="6">Ve08.2h10</strain>
    </source>
</reference>
<dbReference type="Gene3D" id="1.20.1250.20">
    <property type="entry name" value="MFS general substrate transporter like domains"/>
    <property type="match status" value="2"/>
</dbReference>
<evidence type="ECO:0000313" key="5">
    <source>
        <dbReference type="EMBL" id="KIK98533.1"/>
    </source>
</evidence>
<feature type="transmembrane region" description="Helical" evidence="3">
    <location>
        <begin position="259"/>
        <end position="279"/>
    </location>
</feature>
<feature type="transmembrane region" description="Helical" evidence="3">
    <location>
        <begin position="348"/>
        <end position="372"/>
    </location>
</feature>
<dbReference type="STRING" id="930991.A0A0D0DV70"/>
<feature type="transmembrane region" description="Helical" evidence="3">
    <location>
        <begin position="126"/>
        <end position="146"/>
    </location>
</feature>
<name>A0A0D0DV70_9AGAM</name>
<dbReference type="InterPro" id="IPR050327">
    <property type="entry name" value="Proton-linked_MCT"/>
</dbReference>
<dbReference type="EMBL" id="KN824889">
    <property type="protein sequence ID" value="KIK98533.1"/>
    <property type="molecule type" value="Genomic_DNA"/>
</dbReference>
<sequence>MTDVEKQPSLQPSLPTLKSIFEGTECGASPRNSALQPAETPLIPATEACAYNRFNAWMTVFGAFLALFCSFGQLNAFGTFQSWYSGHQLSPMSPFDISWIGSLQLWTFFFLGGPIGCIFDAYGPTPLLCCGSIILVSSNILTSVALHYYQYLLAQGILFGAGTAMLFYPSIACVATHFDEYRATAIGIASAGSGCGGVIYPVMLRYLFDSVGFGWTTRILALMAAVLCATATLIIRPRLFIRKKTGLSLDFRTIKDHRFLLLVAGSFFVCLGIFTPYFYISEYAESLNIPPNTAFYVLSAMNAGGVLGRIAPAWVSDKIGRFNLLCPSAFLSGLVCLVFWMFGKNLVAITAFATVYGLLSGAFISVVTPCVAQISDIREIGTRIGALYTLISVPSLFGGPIAGALLQRQHGSFTASIALAGSSMILGSMLLLASKLMINRRFLCHI</sequence>
<dbReference type="PANTHER" id="PTHR11360:SF177">
    <property type="entry name" value="RIBOFLAVIN TRANSPORTER MCH5"/>
    <property type="match status" value="1"/>
</dbReference>
<feature type="transmembrane region" description="Helical" evidence="3">
    <location>
        <begin position="322"/>
        <end position="342"/>
    </location>
</feature>
<comment type="similarity">
    <text evidence="2">Belongs to the major facilitator superfamily. Monocarboxylate porter (TC 2.A.1.13) family.</text>
</comment>
<gene>
    <name evidence="5" type="ORF">PAXRUDRAFT_133984</name>
</gene>
<reference evidence="5 6" key="1">
    <citation type="submission" date="2014-04" db="EMBL/GenBank/DDBJ databases">
        <authorList>
            <consortium name="DOE Joint Genome Institute"/>
            <person name="Kuo A."/>
            <person name="Kohler A."/>
            <person name="Jargeat P."/>
            <person name="Nagy L.G."/>
            <person name="Floudas D."/>
            <person name="Copeland A."/>
            <person name="Barry K.W."/>
            <person name="Cichocki N."/>
            <person name="Veneault-Fourrey C."/>
            <person name="LaButti K."/>
            <person name="Lindquist E.A."/>
            <person name="Lipzen A."/>
            <person name="Lundell T."/>
            <person name="Morin E."/>
            <person name="Murat C."/>
            <person name="Sun H."/>
            <person name="Tunlid A."/>
            <person name="Henrissat B."/>
            <person name="Grigoriev I.V."/>
            <person name="Hibbett D.S."/>
            <person name="Martin F."/>
            <person name="Nordberg H.P."/>
            <person name="Cantor M.N."/>
            <person name="Hua S.X."/>
        </authorList>
    </citation>
    <scope>NUCLEOTIDE SEQUENCE [LARGE SCALE GENOMIC DNA]</scope>
    <source>
        <strain evidence="5 6">Ve08.2h10</strain>
    </source>
</reference>